<sequence>MGVKGWLCELGDGLFVNASVSGVQFISAKDTGAPRTIISQIVNHTIPEGDSRRMMSGNSILGGALPIWKMGNGLYEPKLGDSVVERELVISKIDDAVLLEYDVLAKVAAGSAEILNNQGVMFWMVKKLTATMTLLKYRRSERSMLGGLSEGINVGCLNQLV</sequence>
<keyword evidence="2" id="KW-1185">Reference proteome</keyword>
<name>A0A9D4N5B2_DREPO</name>
<accession>A0A9D4N5B2</accession>
<organism evidence="1 2">
    <name type="scientific">Dreissena polymorpha</name>
    <name type="common">Zebra mussel</name>
    <name type="synonym">Mytilus polymorpha</name>
    <dbReference type="NCBI Taxonomy" id="45954"/>
    <lineage>
        <taxon>Eukaryota</taxon>
        <taxon>Metazoa</taxon>
        <taxon>Spiralia</taxon>
        <taxon>Lophotrochozoa</taxon>
        <taxon>Mollusca</taxon>
        <taxon>Bivalvia</taxon>
        <taxon>Autobranchia</taxon>
        <taxon>Heteroconchia</taxon>
        <taxon>Euheterodonta</taxon>
        <taxon>Imparidentia</taxon>
        <taxon>Neoheterodontei</taxon>
        <taxon>Myida</taxon>
        <taxon>Dreissenoidea</taxon>
        <taxon>Dreissenidae</taxon>
        <taxon>Dreissena</taxon>
    </lineage>
</organism>
<proteinExistence type="predicted"/>
<dbReference type="EMBL" id="JAIWYP010000001">
    <property type="protein sequence ID" value="KAH3888116.1"/>
    <property type="molecule type" value="Genomic_DNA"/>
</dbReference>
<evidence type="ECO:0000313" key="1">
    <source>
        <dbReference type="EMBL" id="KAH3888116.1"/>
    </source>
</evidence>
<dbReference type="AlphaFoldDB" id="A0A9D4N5B2"/>
<evidence type="ECO:0000313" key="2">
    <source>
        <dbReference type="Proteomes" id="UP000828390"/>
    </source>
</evidence>
<dbReference type="Proteomes" id="UP000828390">
    <property type="component" value="Unassembled WGS sequence"/>
</dbReference>
<comment type="caution">
    <text evidence="1">The sequence shown here is derived from an EMBL/GenBank/DDBJ whole genome shotgun (WGS) entry which is preliminary data.</text>
</comment>
<reference evidence="1" key="1">
    <citation type="journal article" date="2019" name="bioRxiv">
        <title>The Genome of the Zebra Mussel, Dreissena polymorpha: A Resource for Invasive Species Research.</title>
        <authorList>
            <person name="McCartney M.A."/>
            <person name="Auch B."/>
            <person name="Kono T."/>
            <person name="Mallez S."/>
            <person name="Zhang Y."/>
            <person name="Obille A."/>
            <person name="Becker A."/>
            <person name="Abrahante J.E."/>
            <person name="Garbe J."/>
            <person name="Badalamenti J.P."/>
            <person name="Herman A."/>
            <person name="Mangelson H."/>
            <person name="Liachko I."/>
            <person name="Sullivan S."/>
            <person name="Sone E.D."/>
            <person name="Koren S."/>
            <person name="Silverstein K.A.T."/>
            <person name="Beckman K.B."/>
            <person name="Gohl D.M."/>
        </authorList>
    </citation>
    <scope>NUCLEOTIDE SEQUENCE</scope>
    <source>
        <strain evidence="1">Duluth1</strain>
        <tissue evidence="1">Whole animal</tissue>
    </source>
</reference>
<protein>
    <submittedName>
        <fullName evidence="1">Uncharacterized protein</fullName>
    </submittedName>
</protein>
<reference evidence="1" key="2">
    <citation type="submission" date="2020-11" db="EMBL/GenBank/DDBJ databases">
        <authorList>
            <person name="McCartney M.A."/>
            <person name="Auch B."/>
            <person name="Kono T."/>
            <person name="Mallez S."/>
            <person name="Becker A."/>
            <person name="Gohl D.M."/>
            <person name="Silverstein K.A.T."/>
            <person name="Koren S."/>
            <person name="Bechman K.B."/>
            <person name="Herman A."/>
            <person name="Abrahante J.E."/>
            <person name="Garbe J."/>
        </authorList>
    </citation>
    <scope>NUCLEOTIDE SEQUENCE</scope>
    <source>
        <strain evidence="1">Duluth1</strain>
        <tissue evidence="1">Whole animal</tissue>
    </source>
</reference>
<gene>
    <name evidence="1" type="ORF">DPMN_012141</name>
</gene>